<evidence type="ECO:0000313" key="3">
    <source>
        <dbReference type="EMBL" id="KRX01296.1"/>
    </source>
</evidence>
<dbReference type="EMBL" id="LDAU01000171">
    <property type="protein sequence ID" value="KRX01296.1"/>
    <property type="molecule type" value="Genomic_DNA"/>
</dbReference>
<feature type="compositionally biased region" description="Basic residues" evidence="2">
    <location>
        <begin position="269"/>
        <end position="283"/>
    </location>
</feature>
<protein>
    <submittedName>
        <fullName evidence="3">Uncharacterized protein</fullName>
    </submittedName>
</protein>
<keyword evidence="4" id="KW-1185">Reference proteome</keyword>
<accession>A0A0V0QGP9</accession>
<name>A0A0V0QGP9_PSEPJ</name>
<dbReference type="AlphaFoldDB" id="A0A0V0QGP9"/>
<reference evidence="3 4" key="1">
    <citation type="journal article" date="2015" name="Sci. Rep.">
        <title>Genome of the facultative scuticociliatosis pathogen Pseudocohnilembus persalinus provides insight into its virulence through horizontal gene transfer.</title>
        <authorList>
            <person name="Xiong J."/>
            <person name="Wang G."/>
            <person name="Cheng J."/>
            <person name="Tian M."/>
            <person name="Pan X."/>
            <person name="Warren A."/>
            <person name="Jiang C."/>
            <person name="Yuan D."/>
            <person name="Miao W."/>
        </authorList>
    </citation>
    <scope>NUCLEOTIDE SEQUENCE [LARGE SCALE GENOMIC DNA]</scope>
    <source>
        <strain evidence="3">36N120E</strain>
    </source>
</reference>
<dbReference type="InParanoid" id="A0A0V0QGP9"/>
<feature type="compositionally biased region" description="Low complexity" evidence="2">
    <location>
        <begin position="73"/>
        <end position="98"/>
    </location>
</feature>
<sequence>MMELFDKRVQDQKGVHINDNEYQKKEYGSIFSSVYDVHYNNGIRNEKTLKYRKMNEDRFKQQQQPPPRKKTPPKQQQQIQQQPQPQPQPQYDQSAAQMRQLQQQLSQFQQMYQAQLQAQKMREMSEQERLRMVDLEYERQKQIQLDLERQVQHEKEAIEYLQRLIELQNQKQVVQEPVVEEEVPDPLQEELERKQQELKMLKEKLHREKLQMTGNSDMYKKMMTELNSSLAVNELAQKKDFRQRNGRKNKTNSFNLGFKQDSYLPQQRPRVKFNQKKRIRFSQ</sequence>
<evidence type="ECO:0000256" key="1">
    <source>
        <dbReference type="SAM" id="Coils"/>
    </source>
</evidence>
<organism evidence="3 4">
    <name type="scientific">Pseudocohnilembus persalinus</name>
    <name type="common">Ciliate</name>
    <dbReference type="NCBI Taxonomy" id="266149"/>
    <lineage>
        <taxon>Eukaryota</taxon>
        <taxon>Sar</taxon>
        <taxon>Alveolata</taxon>
        <taxon>Ciliophora</taxon>
        <taxon>Intramacronucleata</taxon>
        <taxon>Oligohymenophorea</taxon>
        <taxon>Scuticociliatia</taxon>
        <taxon>Philasterida</taxon>
        <taxon>Pseudocohnilembidae</taxon>
        <taxon>Pseudocohnilembus</taxon>
    </lineage>
</organism>
<evidence type="ECO:0000256" key="2">
    <source>
        <dbReference type="SAM" id="MobiDB-lite"/>
    </source>
</evidence>
<comment type="caution">
    <text evidence="3">The sequence shown here is derived from an EMBL/GenBank/DDBJ whole genome shotgun (WGS) entry which is preliminary data.</text>
</comment>
<feature type="region of interest" description="Disordered" evidence="2">
    <location>
        <begin position="57"/>
        <end position="98"/>
    </location>
</feature>
<gene>
    <name evidence="3" type="ORF">PPERSA_11743</name>
</gene>
<proteinExistence type="predicted"/>
<feature type="region of interest" description="Disordered" evidence="2">
    <location>
        <begin position="240"/>
        <end position="283"/>
    </location>
</feature>
<keyword evidence="1" id="KW-0175">Coiled coil</keyword>
<dbReference type="Proteomes" id="UP000054937">
    <property type="component" value="Unassembled WGS sequence"/>
</dbReference>
<feature type="coiled-coil region" evidence="1">
    <location>
        <begin position="150"/>
        <end position="211"/>
    </location>
</feature>
<evidence type="ECO:0000313" key="4">
    <source>
        <dbReference type="Proteomes" id="UP000054937"/>
    </source>
</evidence>